<dbReference type="EMBL" id="JAGYWB010000011">
    <property type="protein sequence ID" value="KAI0503748.1"/>
    <property type="molecule type" value="Genomic_DNA"/>
</dbReference>
<feature type="domain" description="Reverse transcriptase" evidence="1">
    <location>
        <begin position="1"/>
        <end position="100"/>
    </location>
</feature>
<evidence type="ECO:0000313" key="2">
    <source>
        <dbReference type="EMBL" id="KAI0503748.1"/>
    </source>
</evidence>
<sequence>MDAFSTFLDDSGFKGFSMEGFSISHLLYADDVLIFGEVCINNCHILSEVFCSFASASGLHINLDKSSIMFPKCLRNKNSICDALGIHNISDNITYLGIPLSFNVLKIVDFLPLMDAITKKCLVGGQIYFLLLEGYNF</sequence>
<dbReference type="PANTHER" id="PTHR33116:SF86">
    <property type="entry name" value="REVERSE TRANSCRIPTASE DOMAIN-CONTAINING PROTEIN"/>
    <property type="match status" value="1"/>
</dbReference>
<dbReference type="PANTHER" id="PTHR33116">
    <property type="entry name" value="REVERSE TRANSCRIPTASE ZINC-BINDING DOMAIN-CONTAINING PROTEIN-RELATED-RELATED"/>
    <property type="match status" value="1"/>
</dbReference>
<gene>
    <name evidence="2" type="ORF">KFK09_014689</name>
</gene>
<reference evidence="2" key="1">
    <citation type="journal article" date="2022" name="Front. Genet.">
        <title>Chromosome-Scale Assembly of the Dendrobium nobile Genome Provides Insights Into the Molecular Mechanism of the Biosynthesis of the Medicinal Active Ingredient of Dendrobium.</title>
        <authorList>
            <person name="Xu Q."/>
            <person name="Niu S.-C."/>
            <person name="Li K.-L."/>
            <person name="Zheng P.-J."/>
            <person name="Zhang X.-J."/>
            <person name="Jia Y."/>
            <person name="Liu Y."/>
            <person name="Niu Y.-X."/>
            <person name="Yu L.-H."/>
            <person name="Chen D.-F."/>
            <person name="Zhang G.-Q."/>
        </authorList>
    </citation>
    <scope>NUCLEOTIDE SEQUENCE</scope>
    <source>
        <tissue evidence="2">Leaf</tissue>
    </source>
</reference>
<dbReference type="InterPro" id="IPR000477">
    <property type="entry name" value="RT_dom"/>
</dbReference>
<name>A0A8T3B3U8_DENNO</name>
<proteinExistence type="predicted"/>
<dbReference type="PROSITE" id="PS50878">
    <property type="entry name" value="RT_POL"/>
    <property type="match status" value="1"/>
</dbReference>
<dbReference type="AlphaFoldDB" id="A0A8T3B3U8"/>
<protein>
    <recommendedName>
        <fullName evidence="1">Reverse transcriptase domain-containing protein</fullName>
    </recommendedName>
</protein>
<evidence type="ECO:0000313" key="3">
    <source>
        <dbReference type="Proteomes" id="UP000829196"/>
    </source>
</evidence>
<evidence type="ECO:0000259" key="1">
    <source>
        <dbReference type="PROSITE" id="PS50878"/>
    </source>
</evidence>
<dbReference type="Proteomes" id="UP000829196">
    <property type="component" value="Unassembled WGS sequence"/>
</dbReference>
<dbReference type="Pfam" id="PF00078">
    <property type="entry name" value="RVT_1"/>
    <property type="match status" value="1"/>
</dbReference>
<organism evidence="2 3">
    <name type="scientific">Dendrobium nobile</name>
    <name type="common">Orchid</name>
    <dbReference type="NCBI Taxonomy" id="94219"/>
    <lineage>
        <taxon>Eukaryota</taxon>
        <taxon>Viridiplantae</taxon>
        <taxon>Streptophyta</taxon>
        <taxon>Embryophyta</taxon>
        <taxon>Tracheophyta</taxon>
        <taxon>Spermatophyta</taxon>
        <taxon>Magnoliopsida</taxon>
        <taxon>Liliopsida</taxon>
        <taxon>Asparagales</taxon>
        <taxon>Orchidaceae</taxon>
        <taxon>Epidendroideae</taxon>
        <taxon>Malaxideae</taxon>
        <taxon>Dendrobiinae</taxon>
        <taxon>Dendrobium</taxon>
    </lineage>
</organism>
<keyword evidence="3" id="KW-1185">Reference proteome</keyword>
<dbReference type="OrthoDB" id="2194416at2759"/>
<comment type="caution">
    <text evidence="2">The sequence shown here is derived from an EMBL/GenBank/DDBJ whole genome shotgun (WGS) entry which is preliminary data.</text>
</comment>
<accession>A0A8T3B3U8</accession>